<dbReference type="STRING" id="1215104.GCA_000730585_00176"/>
<gene>
    <name evidence="1" type="ORF">SAMN05444352_103250</name>
</gene>
<dbReference type="RefSeq" id="WP_042130394.1">
    <property type="nucleotide sequence ID" value="NZ_FZOL01000003.1"/>
</dbReference>
<protein>
    <submittedName>
        <fullName evidence="1">Uncharacterized protein</fullName>
    </submittedName>
</protein>
<dbReference type="AlphaFoldDB" id="A0A239BZE9"/>
<evidence type="ECO:0000313" key="1">
    <source>
        <dbReference type="EMBL" id="SNS12484.1"/>
    </source>
</evidence>
<dbReference type="OrthoDB" id="7041380at2"/>
<proteinExistence type="predicted"/>
<accession>A0A239BZE9</accession>
<dbReference type="Proteomes" id="UP000198407">
    <property type="component" value="Unassembled WGS sequence"/>
</dbReference>
<reference evidence="2" key="1">
    <citation type="submission" date="2017-06" db="EMBL/GenBank/DDBJ databases">
        <authorList>
            <person name="Varghese N."/>
            <person name="Submissions S."/>
        </authorList>
    </citation>
    <scope>NUCLEOTIDE SEQUENCE [LARGE SCALE GENOMIC DNA]</scope>
    <source>
        <strain evidence="2">DSM 22348</strain>
    </source>
</reference>
<evidence type="ECO:0000313" key="2">
    <source>
        <dbReference type="Proteomes" id="UP000198407"/>
    </source>
</evidence>
<name>A0A239BZE9_9PSED</name>
<dbReference type="EMBL" id="FZOL01000003">
    <property type="protein sequence ID" value="SNS12484.1"/>
    <property type="molecule type" value="Genomic_DNA"/>
</dbReference>
<sequence length="407" mass="44179">MNALLTDELNLMLTQYDLYPPLQSDGNALVGFSTGIPGTQPLTFDFTVNGQAGDVEGITLNVGVNAGTLWFQSAFIANYSGAWPVALELRAHQDGQQVGSAVLVLHDTRGMVVHSAEVMVFPNPASVPPVGEMRILARATFFDAQGVELPVGEVFWEVRLPEPVPGVVVDGKDIVVSSDAPAGDVTVTFSERSGLEQTTQLTLTPARDIGLEITPADFYPPFRGEDVNFVLIGIDQPLPEDVSVSVTLNGVGGAHEGMMLTSMGGQWALLFDRTFIRAYQGQWPIEVRARAIQDAQVIGVATGWLHDTRTMVCSRIDIVFNPSDPGDIVAIPEEGELLVTAAPRFYDQNDIYVPHAELEWSAKMVDPMEGVRMYKHLLYISSDAKPGKYRVAIVIPGMNRAKVLTLT</sequence>
<keyword evidence="2" id="KW-1185">Reference proteome</keyword>
<organism evidence="1 2">
    <name type="scientific">Pseudomonas japonica</name>
    <dbReference type="NCBI Taxonomy" id="256466"/>
    <lineage>
        <taxon>Bacteria</taxon>
        <taxon>Pseudomonadati</taxon>
        <taxon>Pseudomonadota</taxon>
        <taxon>Gammaproteobacteria</taxon>
        <taxon>Pseudomonadales</taxon>
        <taxon>Pseudomonadaceae</taxon>
        <taxon>Pseudomonas</taxon>
    </lineage>
</organism>